<keyword evidence="1" id="KW-0812">Transmembrane</keyword>
<evidence type="ECO:0000313" key="3">
    <source>
        <dbReference type="Proteomes" id="UP000009309"/>
    </source>
</evidence>
<name>I2GTQ0_9BACT</name>
<protein>
    <recommendedName>
        <fullName evidence="4">DUF4199 domain-containing protein</fullName>
    </recommendedName>
</protein>
<dbReference type="AlphaFoldDB" id="I2GTQ0"/>
<feature type="transmembrane region" description="Helical" evidence="1">
    <location>
        <begin position="12"/>
        <end position="32"/>
    </location>
</feature>
<keyword evidence="1" id="KW-1133">Transmembrane helix</keyword>
<dbReference type="Pfam" id="PF13858">
    <property type="entry name" value="DUF4199"/>
    <property type="match status" value="1"/>
</dbReference>
<feature type="transmembrane region" description="Helical" evidence="1">
    <location>
        <begin position="77"/>
        <end position="97"/>
    </location>
</feature>
<feature type="transmembrane region" description="Helical" evidence="1">
    <location>
        <begin position="38"/>
        <end position="56"/>
    </location>
</feature>
<dbReference type="Proteomes" id="UP000009309">
    <property type="component" value="Unassembled WGS sequence"/>
</dbReference>
<dbReference type="EMBL" id="CAIT01000011">
    <property type="protein sequence ID" value="CCH57280.1"/>
    <property type="molecule type" value="Genomic_DNA"/>
</dbReference>
<evidence type="ECO:0000256" key="1">
    <source>
        <dbReference type="SAM" id="Phobius"/>
    </source>
</evidence>
<dbReference type="eggNOG" id="ENOG5031WK9">
    <property type="taxonomic scope" value="Bacteria"/>
</dbReference>
<dbReference type="InterPro" id="IPR025250">
    <property type="entry name" value="DUF4199"/>
</dbReference>
<accession>I2GTQ0</accession>
<organism evidence="2 3">
    <name type="scientific">Fibrisoma limi BUZ 3</name>
    <dbReference type="NCBI Taxonomy" id="1185876"/>
    <lineage>
        <taxon>Bacteria</taxon>
        <taxon>Pseudomonadati</taxon>
        <taxon>Bacteroidota</taxon>
        <taxon>Cytophagia</taxon>
        <taxon>Cytophagales</taxon>
        <taxon>Spirosomataceae</taxon>
        <taxon>Fibrisoma</taxon>
    </lineage>
</organism>
<comment type="caution">
    <text evidence="2">The sequence shown here is derived from an EMBL/GenBank/DDBJ whole genome shotgun (WGS) entry which is preliminary data.</text>
</comment>
<gene>
    <name evidence="2" type="ORF">BN8_06691</name>
</gene>
<reference evidence="2 3" key="1">
    <citation type="journal article" date="2012" name="J. Bacteriol.">
        <title>Genome Sequence of the Filamentous Bacterium Fibrisoma limi BUZ 3T.</title>
        <authorList>
            <person name="Filippini M."/>
            <person name="Qi W."/>
            <person name="Jaenicke S."/>
            <person name="Goesmann A."/>
            <person name="Smits T.H."/>
            <person name="Bagheri H.C."/>
        </authorList>
    </citation>
    <scope>NUCLEOTIDE SEQUENCE [LARGE SCALE GENOMIC DNA]</scope>
    <source>
        <strain evidence="3">BUZ 3T</strain>
    </source>
</reference>
<dbReference type="OrthoDB" id="1122768at2"/>
<dbReference type="STRING" id="1185876.BN8_06691"/>
<keyword evidence="1" id="KW-0472">Membrane</keyword>
<dbReference type="RefSeq" id="WP_009285839.1">
    <property type="nucleotide sequence ID" value="NZ_CAIT01000011.1"/>
</dbReference>
<evidence type="ECO:0008006" key="4">
    <source>
        <dbReference type="Google" id="ProtNLM"/>
    </source>
</evidence>
<feature type="transmembrane region" description="Helical" evidence="1">
    <location>
        <begin position="140"/>
        <end position="164"/>
    </location>
</feature>
<evidence type="ECO:0000313" key="2">
    <source>
        <dbReference type="EMBL" id="CCH57280.1"/>
    </source>
</evidence>
<sequence length="173" mass="18786">MDEKTSTARVALKWGLIIGIGTIIYSIVLFTLDLTTNRGLSVLTYGIFIAGLVLAMREFRTANGGYMTYGEGVGLGALASAIAGVLSSAFSVFYMTVIDPGFQERLMDQTREQLEEQGQLSDEQIDQAIEMGQSFQSPGLLFVFGIFGSILIGVLLTLIIAAIMRRNKANPFE</sequence>
<proteinExistence type="predicted"/>
<keyword evidence="3" id="KW-1185">Reference proteome</keyword>